<evidence type="ECO:0000256" key="1">
    <source>
        <dbReference type="SAM" id="SignalP"/>
    </source>
</evidence>
<dbReference type="EMBL" id="JAHCMY010000001">
    <property type="protein sequence ID" value="MBS9523126.1"/>
    <property type="molecule type" value="Genomic_DNA"/>
</dbReference>
<sequence length="154" mass="16793">MKSLYPLSLLLALFIFSACETDDDPAPEQFEVSYDMVPVDDSGVSGTVTINNDLIRDIYITVQLQGTEAGRSYPLSINNASEHLDWPDVIELNPIDGEGRSETNVTQINGLQTSIEEWLSLDGLVLVHESQDSLQNHLSIGYLGSTDPNVPGGL</sequence>
<name>A0AAP2CEQ2_9BACT</name>
<evidence type="ECO:0000313" key="2">
    <source>
        <dbReference type="EMBL" id="MBS9523126.1"/>
    </source>
</evidence>
<dbReference type="AlphaFoldDB" id="A0AAP2CEQ2"/>
<dbReference type="Proteomes" id="UP001319104">
    <property type="component" value="Unassembled WGS sequence"/>
</dbReference>
<keyword evidence="3" id="KW-1185">Reference proteome</keyword>
<feature type="signal peptide" evidence="1">
    <location>
        <begin position="1"/>
        <end position="18"/>
    </location>
</feature>
<keyword evidence="1" id="KW-0732">Signal</keyword>
<dbReference type="PROSITE" id="PS51257">
    <property type="entry name" value="PROKAR_LIPOPROTEIN"/>
    <property type="match status" value="1"/>
</dbReference>
<dbReference type="RefSeq" id="WP_213943990.1">
    <property type="nucleotide sequence ID" value="NZ_JAHCMY010000001.1"/>
</dbReference>
<feature type="chain" id="PRO_5042843511" description="CHRD domain-containing protein" evidence="1">
    <location>
        <begin position="19"/>
        <end position="154"/>
    </location>
</feature>
<protein>
    <recommendedName>
        <fullName evidence="4">CHRD domain-containing protein</fullName>
    </recommendedName>
</protein>
<evidence type="ECO:0000313" key="3">
    <source>
        <dbReference type="Proteomes" id="UP001319104"/>
    </source>
</evidence>
<reference evidence="2 3" key="1">
    <citation type="submission" date="2021-05" db="EMBL/GenBank/DDBJ databases">
        <authorList>
            <person name="Zhang Z.D."/>
            <person name="Osman G."/>
        </authorList>
    </citation>
    <scope>NUCLEOTIDE SEQUENCE [LARGE SCALE GENOMIC DNA]</scope>
    <source>
        <strain evidence="2 3">KCTC 32217</strain>
    </source>
</reference>
<evidence type="ECO:0008006" key="4">
    <source>
        <dbReference type="Google" id="ProtNLM"/>
    </source>
</evidence>
<proteinExistence type="predicted"/>
<accession>A0AAP2CEQ2</accession>
<comment type="caution">
    <text evidence="2">The sequence shown here is derived from an EMBL/GenBank/DDBJ whole genome shotgun (WGS) entry which is preliminary data.</text>
</comment>
<organism evidence="2 3">
    <name type="scientific">Litoribacter ruber</name>
    <dbReference type="NCBI Taxonomy" id="702568"/>
    <lineage>
        <taxon>Bacteria</taxon>
        <taxon>Pseudomonadati</taxon>
        <taxon>Bacteroidota</taxon>
        <taxon>Cytophagia</taxon>
        <taxon>Cytophagales</taxon>
        <taxon>Cyclobacteriaceae</taxon>
        <taxon>Litoribacter</taxon>
    </lineage>
</organism>
<gene>
    <name evidence="2" type="ORF">KI659_03760</name>
</gene>